<protein>
    <submittedName>
        <fullName evidence="1">Uncharacterized protein</fullName>
    </submittedName>
</protein>
<dbReference type="AlphaFoldDB" id="J7LEF1"/>
<name>J7LEF1_NOCAA</name>
<evidence type="ECO:0000313" key="2">
    <source>
        <dbReference type="Proteomes" id="UP000003779"/>
    </source>
</evidence>
<proteinExistence type="predicted"/>
<reference evidence="2" key="2">
    <citation type="submission" date="2012-08" db="EMBL/GenBank/DDBJ databases">
        <title>Whole-genome sequence of Nocardiopsis alba strain ATCC BAA-2165 associated with honeybees.</title>
        <authorList>
            <person name="Qiao J."/>
            <person name="Chen L."/>
            <person name="Li Y."/>
            <person name="Wang J."/>
            <person name="Zhang W."/>
            <person name="Chen S."/>
        </authorList>
    </citation>
    <scope>NUCLEOTIDE SEQUENCE [LARGE SCALE GENOMIC DNA]</scope>
    <source>
        <strain evidence="2">ATCC BAA-2165 / BE74</strain>
    </source>
</reference>
<reference evidence="1 2" key="1">
    <citation type="journal article" date="2012" name="J. Bacteriol.">
        <title>Whole-Genome Sequence of Nocardiopsis alba Strain ATCC BAA-2165, Associated with Honeybees.</title>
        <authorList>
            <person name="Qiao J."/>
            <person name="Chen L."/>
            <person name="Li Y."/>
            <person name="Wang J."/>
            <person name="Zhang W."/>
            <person name="Chen S."/>
        </authorList>
    </citation>
    <scope>NUCLEOTIDE SEQUENCE [LARGE SCALE GENOMIC DNA]</scope>
    <source>
        <strain evidence="2">ATCC BAA-2165 / BE74</strain>
    </source>
</reference>
<dbReference type="HOGENOM" id="CLU_2684170_0_0_11"/>
<evidence type="ECO:0000313" key="1">
    <source>
        <dbReference type="EMBL" id="AFR09219.1"/>
    </source>
</evidence>
<sequence length="74" mass="8200">MSNTHYPVPRSRRSREACVEAAKLYAILGTYQKVADVMGVSQPTAFRWAKTGALLLQVEERTPGTAFADIRETS</sequence>
<accession>J7LEF1</accession>
<dbReference type="KEGG" id="nal:B005_0461"/>
<organism evidence="1 2">
    <name type="scientific">Nocardiopsis alba (strain ATCC BAA-2165 / BE74)</name>
    <dbReference type="NCBI Taxonomy" id="1205910"/>
    <lineage>
        <taxon>Bacteria</taxon>
        <taxon>Bacillati</taxon>
        <taxon>Actinomycetota</taxon>
        <taxon>Actinomycetes</taxon>
        <taxon>Streptosporangiales</taxon>
        <taxon>Nocardiopsidaceae</taxon>
        <taxon>Nocardiopsis</taxon>
    </lineage>
</organism>
<gene>
    <name evidence="1" type="ordered locus">B005_0461</name>
</gene>
<dbReference type="Proteomes" id="UP000003779">
    <property type="component" value="Chromosome"/>
</dbReference>
<dbReference type="EMBL" id="CP003788">
    <property type="protein sequence ID" value="AFR09219.1"/>
    <property type="molecule type" value="Genomic_DNA"/>
</dbReference>